<accession>A0A942A1Q7</accession>
<dbReference type="Pfam" id="PF05170">
    <property type="entry name" value="AsmA"/>
    <property type="match status" value="1"/>
</dbReference>
<dbReference type="Proteomes" id="UP000722750">
    <property type="component" value="Unassembled WGS sequence"/>
</dbReference>
<feature type="region of interest" description="Disordered" evidence="1">
    <location>
        <begin position="140"/>
        <end position="165"/>
    </location>
</feature>
<evidence type="ECO:0000313" key="4">
    <source>
        <dbReference type="EMBL" id="MBS1259318.1"/>
    </source>
</evidence>
<evidence type="ECO:0000313" key="5">
    <source>
        <dbReference type="Proteomes" id="UP000722750"/>
    </source>
</evidence>
<dbReference type="PANTHER" id="PTHR30441:SF8">
    <property type="entry name" value="DUF748 DOMAIN-CONTAINING PROTEIN"/>
    <property type="match status" value="1"/>
</dbReference>
<comment type="caution">
    <text evidence="4">The sequence shown here is derived from an EMBL/GenBank/DDBJ whole genome shotgun (WGS) entry which is preliminary data.</text>
</comment>
<name>A0A942A1Q7_9BACT</name>
<gene>
    <name evidence="4" type="ORF">MAG551_02388</name>
</gene>
<feature type="domain" description="AsmA" evidence="3">
    <location>
        <begin position="17"/>
        <end position="266"/>
    </location>
</feature>
<dbReference type="GO" id="GO:0005886">
    <property type="term" value="C:plasma membrane"/>
    <property type="evidence" value="ECO:0007669"/>
    <property type="project" value="TreeGrafter"/>
</dbReference>
<dbReference type="EMBL" id="JAANXD010000089">
    <property type="protein sequence ID" value="MBS1259318.1"/>
    <property type="molecule type" value="Genomic_DNA"/>
</dbReference>
<proteinExistence type="predicted"/>
<sequence length="998" mass="109240">MQEESKETGTVKTRKRKWLMIVGISIGSVICILAIILSLIPTIVSSNIVKNKIINNLEASLSREVNIDDINMSWSSGLDIKNIHIKESPDLPGDTFVKVNRILCDIDFLPLISKQIRIHDLIVDSPEIVLQKRKEGVPGDVDISKPVKPAPAPTPETVEKPVPEISGKPVEKPKYAPLVIPAFLFDTSIKAKISNGKFTFIDHQLQEETIIRDLNTTLNVDSLNRPIEFNSSFDIETKGEIEHADISLNVSLVKDGEINPESARGTLNMKTGFAQIAADFDMAKFMGEGGTGLDFSMNVDLEKLTNKLAGILGVPEGMQIEGVISSEIKAEGQLEKVIGIDGNTEITNLYISGGPLGDNPIRQPGIKLIQNVDIDISNDKATIHKISIKTTFAKLFLAGLATDLKDAKDLDLKIFLNLDTTKLMSEIGGLLPEDIEVAGNVQSNIKLKSRQSRLEVEGTTDLKNLSAKIGTVGPIKDPEIQVIHDVNYNLQNSNIEINTLSVKTSFAEIKSSGTLNKDREIELNMLLASDIGKLTQNFQSILSLPPRLIVSGKIAADINTSGSVEKELKLSGTTILHDINAAGGPLKNNRISNLDLKLTHTLDYRIAEDSVNIKQMDISSDFLEMKSKGGIANLSKEPNIDYELSLNMDLDKTTARFAGMFPSEINMTGNGIVDLGMNGKLSAKENENLYEQMDIHGSISVDNIKYDAYEIKDFKTKLLLDDGYFTTKDFAFIINEGPGTVSASANFNKEKPSLTFDMKLSDMLINQNMDLLAYIVPVLAAPDGKISGKLSMMFDAKGNGLNWQDDLSKSLNGQGEFNIKDGYIRGGKITSKILKTFGKKGEYKFDNISTRFVINDSKIFNDDISINGKDFNIGLSGWTAFDGRLEYSADAQAMGDLIGGDVKRILGSMSKDSKLPIVVTGTVNNPKLAFKWPKPQEIGNILQEILGGSKDSTKQQTESTSEPAQTETTVAAEAEKEAPPEKEKLEDIGKRLLKGLFK</sequence>
<evidence type="ECO:0000259" key="3">
    <source>
        <dbReference type="Pfam" id="PF05170"/>
    </source>
</evidence>
<dbReference type="GO" id="GO:0090313">
    <property type="term" value="P:regulation of protein targeting to membrane"/>
    <property type="evidence" value="ECO:0007669"/>
    <property type="project" value="TreeGrafter"/>
</dbReference>
<dbReference type="PANTHER" id="PTHR30441">
    <property type="entry name" value="DUF748 DOMAIN-CONTAINING PROTEIN"/>
    <property type="match status" value="1"/>
</dbReference>
<feature type="transmembrane region" description="Helical" evidence="2">
    <location>
        <begin position="21"/>
        <end position="44"/>
    </location>
</feature>
<protein>
    <recommendedName>
        <fullName evidence="3">AsmA domain-containing protein</fullName>
    </recommendedName>
</protein>
<keyword evidence="2" id="KW-0812">Transmembrane</keyword>
<reference evidence="4" key="1">
    <citation type="journal article" date="2021" name="ISME J.">
        <title>Fine-scale metabolic discontinuity in a stratified prokaryote microbiome of a Red Sea deep halocline.</title>
        <authorList>
            <person name="Michoud G."/>
            <person name="Ngugi D.K."/>
            <person name="Barozzi A."/>
            <person name="Merlino G."/>
            <person name="Calleja M.L."/>
            <person name="Delgado-Huertas A."/>
            <person name="Moran X.A.G."/>
            <person name="Daffonchio D."/>
        </authorList>
    </citation>
    <scope>NUCLEOTIDE SEQUENCE</scope>
    <source>
        <strain evidence="4">SuakinDeep_MAG55_1</strain>
    </source>
</reference>
<feature type="compositionally biased region" description="Low complexity" evidence="1">
    <location>
        <begin position="962"/>
        <end position="972"/>
    </location>
</feature>
<keyword evidence="2" id="KW-1133">Transmembrane helix</keyword>
<keyword evidence="2" id="KW-0472">Membrane</keyword>
<feature type="compositionally biased region" description="Basic and acidic residues" evidence="1">
    <location>
        <begin position="973"/>
        <end position="987"/>
    </location>
</feature>
<evidence type="ECO:0000256" key="2">
    <source>
        <dbReference type="SAM" id="Phobius"/>
    </source>
</evidence>
<feature type="region of interest" description="Disordered" evidence="1">
    <location>
        <begin position="949"/>
        <end position="987"/>
    </location>
</feature>
<dbReference type="InterPro" id="IPR052894">
    <property type="entry name" value="AsmA-related"/>
</dbReference>
<organism evidence="4 5">
    <name type="scientific">Candidatus Scalindua arabica</name>
    <dbReference type="NCBI Taxonomy" id="1127984"/>
    <lineage>
        <taxon>Bacteria</taxon>
        <taxon>Pseudomonadati</taxon>
        <taxon>Planctomycetota</taxon>
        <taxon>Candidatus Brocadiia</taxon>
        <taxon>Candidatus Brocadiales</taxon>
        <taxon>Candidatus Scalinduaceae</taxon>
        <taxon>Candidatus Scalindua</taxon>
    </lineage>
</organism>
<dbReference type="InterPro" id="IPR007844">
    <property type="entry name" value="AsmA"/>
</dbReference>
<dbReference type="AlphaFoldDB" id="A0A942A1Q7"/>
<evidence type="ECO:0000256" key="1">
    <source>
        <dbReference type="SAM" id="MobiDB-lite"/>
    </source>
</evidence>